<evidence type="ECO:0000313" key="4">
    <source>
        <dbReference type="Proteomes" id="UP001497457"/>
    </source>
</evidence>
<evidence type="ECO:0000313" key="3">
    <source>
        <dbReference type="EMBL" id="CAL5050370.1"/>
    </source>
</evidence>
<keyword evidence="4" id="KW-1185">Reference proteome</keyword>
<reference evidence="3" key="1">
    <citation type="submission" date="2024-10" db="EMBL/GenBank/DDBJ databases">
        <authorList>
            <person name="Ryan C."/>
        </authorList>
    </citation>
    <scope>NUCLEOTIDE SEQUENCE [LARGE SCALE GENOMIC DNA]</scope>
</reference>
<dbReference type="EMBL" id="OZ075146">
    <property type="protein sequence ID" value="CAL5050370.1"/>
    <property type="molecule type" value="Genomic_DNA"/>
</dbReference>
<feature type="region of interest" description="Disordered" evidence="2">
    <location>
        <begin position="11"/>
        <end position="31"/>
    </location>
</feature>
<dbReference type="InterPro" id="IPR040400">
    <property type="entry name" value="BAG5/6/7/8"/>
</dbReference>
<feature type="compositionally biased region" description="Acidic residues" evidence="2">
    <location>
        <begin position="108"/>
        <end position="119"/>
    </location>
</feature>
<feature type="region of interest" description="Disordered" evidence="2">
    <location>
        <begin position="55"/>
        <end position="121"/>
    </location>
</feature>
<dbReference type="AlphaFoldDB" id="A0ABC9E4Q5"/>
<gene>
    <name evidence="3" type="ORF">URODEC1_LOCUS91546</name>
</gene>
<dbReference type="PANTHER" id="PTHR33322:SF23">
    <property type="entry name" value="OS06G0104400 PROTEIN"/>
    <property type="match status" value="1"/>
</dbReference>
<accession>A0ABC9E4Q5</accession>
<feature type="compositionally biased region" description="Low complexity" evidence="2">
    <location>
        <begin position="68"/>
        <end position="102"/>
    </location>
</feature>
<protein>
    <submittedName>
        <fullName evidence="3">Uncharacterized protein</fullName>
    </submittedName>
</protein>
<sequence>MGSHDDPFFFAFPPSSSSSSSSCPFLLDLDSAPPFPAPSPYPFLLLRDLTDRVAALERAAPSPPPGSAPTSSPSPAATRSSGPPSRGRARGTGRSSGRPSSSIHLPCEEDFPATDDDEDNNKTKVITCDKKHKHKKKAVPVASLKIEEIPDRNDAGCVAIRKAFAKGGNGKGTRKELSPQDAALLIQITYRAHLARRSQVLRCLRDLAVAKAKLKDIRSLFCNISYRRRIAHDHEERQRFSEKIIVLLITVDALEGPDYMVRTAKKSMLEELEAMLEVVDPQPPGKQRSLSRRKFDLPEGGAVSGEKADGVNKAVRIIQEGK</sequence>
<feature type="region of interest" description="Disordered" evidence="2">
    <location>
        <begin position="281"/>
        <end position="304"/>
    </location>
</feature>
<evidence type="ECO:0000256" key="1">
    <source>
        <dbReference type="ARBA" id="ARBA00023186"/>
    </source>
</evidence>
<name>A0ABC9E4Q5_9POAL</name>
<keyword evidence="1" id="KW-0143">Chaperone</keyword>
<proteinExistence type="predicted"/>
<dbReference type="Proteomes" id="UP001497457">
    <property type="component" value="Chromosome 36b"/>
</dbReference>
<organism evidence="3 4">
    <name type="scientific">Urochloa decumbens</name>
    <dbReference type="NCBI Taxonomy" id="240449"/>
    <lineage>
        <taxon>Eukaryota</taxon>
        <taxon>Viridiplantae</taxon>
        <taxon>Streptophyta</taxon>
        <taxon>Embryophyta</taxon>
        <taxon>Tracheophyta</taxon>
        <taxon>Spermatophyta</taxon>
        <taxon>Magnoliopsida</taxon>
        <taxon>Liliopsida</taxon>
        <taxon>Poales</taxon>
        <taxon>Poaceae</taxon>
        <taxon>PACMAD clade</taxon>
        <taxon>Panicoideae</taxon>
        <taxon>Panicodae</taxon>
        <taxon>Paniceae</taxon>
        <taxon>Melinidinae</taxon>
        <taxon>Urochloa</taxon>
    </lineage>
</organism>
<evidence type="ECO:0000256" key="2">
    <source>
        <dbReference type="SAM" id="MobiDB-lite"/>
    </source>
</evidence>
<dbReference type="PANTHER" id="PTHR33322">
    <property type="entry name" value="BAG DOMAIN CONTAINING PROTEIN, EXPRESSED"/>
    <property type="match status" value="1"/>
</dbReference>